<dbReference type="InterPro" id="IPR011990">
    <property type="entry name" value="TPR-like_helical_dom_sf"/>
</dbReference>
<dbReference type="InterPro" id="IPR044175">
    <property type="entry name" value="At5g66631-like"/>
</dbReference>
<accession>A0AAW2Y7Q3</accession>
<sequence length="241" mass="27043">MFSSRIYSVSAFLKKFTLQSCHFSGTTRKLNKVSLYLQRAKLIDSIRLCLRSNVAESSLVDILNIPSLDSFVVSNALRSAPSAGSALYLVETLKKVKDFSHSQDTLHALAKILAKSGQIGKLEALIDAINTGKFVNVAYISFMDRMRWYAEAGDLNSVTGVWDEWRRTLDKHPCTESYNIVMKLCIEKGRDAEAVKVFCRMIEEGALPNCRTYTVIIQHLLKFEKLDSAVELFLAAAAYEN</sequence>
<dbReference type="PANTHER" id="PTHR47913">
    <property type="entry name" value="OS01G0167750 PROTEIN"/>
    <property type="match status" value="1"/>
</dbReference>
<gene>
    <name evidence="3" type="ORF">Slati_0038800</name>
</gene>
<reference evidence="3" key="2">
    <citation type="journal article" date="2024" name="Plant">
        <title>Genomic evolution and insights into agronomic trait innovations of Sesamum species.</title>
        <authorList>
            <person name="Miao H."/>
            <person name="Wang L."/>
            <person name="Qu L."/>
            <person name="Liu H."/>
            <person name="Sun Y."/>
            <person name="Le M."/>
            <person name="Wang Q."/>
            <person name="Wei S."/>
            <person name="Zheng Y."/>
            <person name="Lin W."/>
            <person name="Duan Y."/>
            <person name="Cao H."/>
            <person name="Xiong S."/>
            <person name="Wang X."/>
            <person name="Wei L."/>
            <person name="Li C."/>
            <person name="Ma Q."/>
            <person name="Ju M."/>
            <person name="Zhao R."/>
            <person name="Li G."/>
            <person name="Mu C."/>
            <person name="Tian Q."/>
            <person name="Mei H."/>
            <person name="Zhang T."/>
            <person name="Gao T."/>
            <person name="Zhang H."/>
        </authorList>
    </citation>
    <scope>NUCLEOTIDE SEQUENCE</scope>
    <source>
        <strain evidence="3">KEN1</strain>
    </source>
</reference>
<feature type="repeat" description="PPR" evidence="2">
    <location>
        <begin position="174"/>
        <end position="208"/>
    </location>
</feature>
<organism evidence="3">
    <name type="scientific">Sesamum latifolium</name>
    <dbReference type="NCBI Taxonomy" id="2727402"/>
    <lineage>
        <taxon>Eukaryota</taxon>
        <taxon>Viridiplantae</taxon>
        <taxon>Streptophyta</taxon>
        <taxon>Embryophyta</taxon>
        <taxon>Tracheophyta</taxon>
        <taxon>Spermatophyta</taxon>
        <taxon>Magnoliopsida</taxon>
        <taxon>eudicotyledons</taxon>
        <taxon>Gunneridae</taxon>
        <taxon>Pentapetalae</taxon>
        <taxon>asterids</taxon>
        <taxon>lamiids</taxon>
        <taxon>Lamiales</taxon>
        <taxon>Pedaliaceae</taxon>
        <taxon>Sesamum</taxon>
    </lineage>
</organism>
<protein>
    <submittedName>
        <fullName evidence="3">Pentatricopeptide repeat-containing protein</fullName>
    </submittedName>
</protein>
<dbReference type="PROSITE" id="PS51375">
    <property type="entry name" value="PPR"/>
    <property type="match status" value="1"/>
</dbReference>
<evidence type="ECO:0000256" key="1">
    <source>
        <dbReference type="ARBA" id="ARBA00022737"/>
    </source>
</evidence>
<proteinExistence type="predicted"/>
<comment type="caution">
    <text evidence="3">The sequence shown here is derived from an EMBL/GenBank/DDBJ whole genome shotgun (WGS) entry which is preliminary data.</text>
</comment>
<name>A0AAW2Y7Q3_9LAMI</name>
<dbReference type="NCBIfam" id="TIGR00756">
    <property type="entry name" value="PPR"/>
    <property type="match status" value="1"/>
</dbReference>
<dbReference type="Gene3D" id="1.25.40.10">
    <property type="entry name" value="Tetratricopeptide repeat domain"/>
    <property type="match status" value="1"/>
</dbReference>
<dbReference type="Pfam" id="PF13041">
    <property type="entry name" value="PPR_2"/>
    <property type="match status" value="1"/>
</dbReference>
<dbReference type="PANTHER" id="PTHR47913:SF1">
    <property type="entry name" value="OS01G0167750 PROTEIN"/>
    <property type="match status" value="1"/>
</dbReference>
<dbReference type="InterPro" id="IPR002885">
    <property type="entry name" value="PPR_rpt"/>
</dbReference>
<reference evidence="3" key="1">
    <citation type="submission" date="2020-06" db="EMBL/GenBank/DDBJ databases">
        <authorList>
            <person name="Li T."/>
            <person name="Hu X."/>
            <person name="Zhang T."/>
            <person name="Song X."/>
            <person name="Zhang H."/>
            <person name="Dai N."/>
            <person name="Sheng W."/>
            <person name="Hou X."/>
            <person name="Wei L."/>
        </authorList>
    </citation>
    <scope>NUCLEOTIDE SEQUENCE</scope>
    <source>
        <strain evidence="3">KEN1</strain>
        <tissue evidence="3">Leaf</tissue>
    </source>
</reference>
<keyword evidence="1" id="KW-0677">Repeat</keyword>
<evidence type="ECO:0000256" key="2">
    <source>
        <dbReference type="PROSITE-ProRule" id="PRU00708"/>
    </source>
</evidence>
<dbReference type="EMBL" id="JACGWN010000001">
    <property type="protein sequence ID" value="KAL0461512.1"/>
    <property type="molecule type" value="Genomic_DNA"/>
</dbReference>
<dbReference type="AlphaFoldDB" id="A0AAW2Y7Q3"/>
<evidence type="ECO:0000313" key="3">
    <source>
        <dbReference type="EMBL" id="KAL0461512.1"/>
    </source>
</evidence>